<dbReference type="Pfam" id="PF00012">
    <property type="entry name" value="HSP70"/>
    <property type="match status" value="2"/>
</dbReference>
<dbReference type="EMBL" id="JBAKAZ010000030">
    <property type="protein sequence ID" value="MEL0629785.1"/>
    <property type="molecule type" value="Genomic_DNA"/>
</dbReference>
<dbReference type="PANTHER" id="PTHR19375">
    <property type="entry name" value="HEAT SHOCK PROTEIN 70KDA"/>
    <property type="match status" value="1"/>
</dbReference>
<reference evidence="3 4" key="1">
    <citation type="submission" date="2024-02" db="EMBL/GenBank/DDBJ databases">
        <title>Bacteria isolated from the canopy kelp, Nereocystis luetkeana.</title>
        <authorList>
            <person name="Pfister C.A."/>
            <person name="Younker I.T."/>
            <person name="Light S.H."/>
        </authorList>
    </citation>
    <scope>NUCLEOTIDE SEQUENCE [LARGE SCALE GENOMIC DNA]</scope>
    <source>
        <strain evidence="3 4">TI.1.05</strain>
    </source>
</reference>
<comment type="caution">
    <text evidence="3">The sequence shown here is derived from an EMBL/GenBank/DDBJ whole genome shotgun (WGS) entry which is preliminary data.</text>
</comment>
<dbReference type="Proteomes" id="UP001369082">
    <property type="component" value="Unassembled WGS sequence"/>
</dbReference>
<dbReference type="Gene3D" id="3.90.640.10">
    <property type="entry name" value="Actin, Chain A, domain 4"/>
    <property type="match status" value="1"/>
</dbReference>
<dbReference type="InterPro" id="IPR043129">
    <property type="entry name" value="ATPase_NBD"/>
</dbReference>
<evidence type="ECO:0000256" key="2">
    <source>
        <dbReference type="ARBA" id="ARBA00022840"/>
    </source>
</evidence>
<organism evidence="3 4">
    <name type="scientific">Psychromonas aquatilis</name>
    <dbReference type="NCBI Taxonomy" id="2005072"/>
    <lineage>
        <taxon>Bacteria</taxon>
        <taxon>Pseudomonadati</taxon>
        <taxon>Pseudomonadota</taxon>
        <taxon>Gammaproteobacteria</taxon>
        <taxon>Alteromonadales</taxon>
        <taxon>Psychromonadaceae</taxon>
        <taxon>Psychromonas</taxon>
    </lineage>
</organism>
<keyword evidence="2" id="KW-0067">ATP-binding</keyword>
<dbReference type="NCBIfam" id="NF008673">
    <property type="entry name" value="PRK11678.1"/>
    <property type="match status" value="1"/>
</dbReference>
<evidence type="ECO:0000313" key="4">
    <source>
        <dbReference type="Proteomes" id="UP001369082"/>
    </source>
</evidence>
<evidence type="ECO:0000313" key="3">
    <source>
        <dbReference type="EMBL" id="MEL0629785.1"/>
    </source>
</evidence>
<gene>
    <name evidence="3" type="primary">yegD</name>
    <name evidence="3" type="ORF">V6256_09200</name>
</gene>
<name>A0ABU9GR32_9GAMM</name>
<dbReference type="InterPro" id="IPR013126">
    <property type="entry name" value="Hsp_70_fam"/>
</dbReference>
<sequence length="438" mass="48712">MTSDFIGIDFGTSNCAVAAFVNDQPTLIVVDENSDNPYKIRSAIYLAHDDSGDDSQDAKDNEQTLNEMLQAGEILFGERGFKAFIETPHEGRYVNSPKNFLGAKIPKRLLDSFEILVVRFLSYLKKCAEVQLSKVITKAVIARPVNYHSTMGELGNKQAEALMLRAAKKVGFEEVDFIHEPLAAAYHFEQSISEKRNAMVVDLGGGTSDVSFCELSKENAQKVDRDQDIFSTEGIRQGGIVCDKSLANGLVSPLFGRGGRTDNDKAIPNMLYSGVYDIDNIPLMTDFYSPARNKAINEYIVECSDPLPLMRLQRVQKQRLTHQLMHGIEQAKINLSDNTHAQMSLEFIESTLSIDIKREQVSETMVNWLNKMFVMIEQSIANAKKQPEVIYLTGGMGLSPLVQQAIKARYPEVELTVADAFSSVVFGALLKAKRVFSS</sequence>
<evidence type="ECO:0000256" key="1">
    <source>
        <dbReference type="ARBA" id="ARBA00022741"/>
    </source>
</evidence>
<proteinExistence type="predicted"/>
<dbReference type="Gene3D" id="3.30.420.40">
    <property type="match status" value="2"/>
</dbReference>
<dbReference type="SUPFAM" id="SSF53067">
    <property type="entry name" value="Actin-like ATPase domain"/>
    <property type="match status" value="2"/>
</dbReference>
<keyword evidence="4" id="KW-1185">Reference proteome</keyword>
<dbReference type="RefSeq" id="WP_341597918.1">
    <property type="nucleotide sequence ID" value="NZ_JBAKAZ010000030.1"/>
</dbReference>
<accession>A0ABU9GR32</accession>
<protein>
    <submittedName>
        <fullName evidence="3">Molecular chaperone</fullName>
    </submittedName>
</protein>
<keyword evidence="1" id="KW-0547">Nucleotide-binding</keyword>